<name>A0AAD9A445_9PEZI</name>
<organism evidence="2 3">
    <name type="scientific">Colletotrichum chrysophilum</name>
    <dbReference type="NCBI Taxonomy" id="1836956"/>
    <lineage>
        <taxon>Eukaryota</taxon>
        <taxon>Fungi</taxon>
        <taxon>Dikarya</taxon>
        <taxon>Ascomycota</taxon>
        <taxon>Pezizomycotina</taxon>
        <taxon>Sordariomycetes</taxon>
        <taxon>Hypocreomycetidae</taxon>
        <taxon>Glomerellales</taxon>
        <taxon>Glomerellaceae</taxon>
        <taxon>Colletotrichum</taxon>
        <taxon>Colletotrichum gloeosporioides species complex</taxon>
    </lineage>
</organism>
<protein>
    <submittedName>
        <fullName evidence="2">Uncharacterized protein</fullName>
    </submittedName>
</protein>
<sequence length="184" mass="20015">MNWDRVNQKVSPAGVCTEYLGWPRSLEEQQHCSWDALGESQHNLGVQRGTARWHVWRIASFEAAAANQRAVPSGEDGTGPDEPVTHRAASPVLTFLALNPLRRDRVSTSSLRIRPDDTKPQQSHVTCLKSSSDSFARSACLALSMASSSNVRSSAMHPSSAALSAQSLNVTIHTSCSEPQPPQR</sequence>
<proteinExistence type="predicted"/>
<dbReference type="AlphaFoldDB" id="A0AAD9A445"/>
<gene>
    <name evidence="2" type="ORF">CCHR01_17593</name>
</gene>
<reference evidence="2" key="1">
    <citation type="submission" date="2023-01" db="EMBL/GenBank/DDBJ databases">
        <title>Colletotrichum chrysophilum M932 genome sequence.</title>
        <authorList>
            <person name="Baroncelli R."/>
        </authorList>
    </citation>
    <scope>NUCLEOTIDE SEQUENCE</scope>
    <source>
        <strain evidence="2">M932</strain>
    </source>
</reference>
<evidence type="ECO:0000313" key="2">
    <source>
        <dbReference type="EMBL" id="KAK1839782.1"/>
    </source>
</evidence>
<accession>A0AAD9A445</accession>
<dbReference type="EMBL" id="JAQOWY010000629">
    <property type="protein sequence ID" value="KAK1839782.1"/>
    <property type="molecule type" value="Genomic_DNA"/>
</dbReference>
<feature type="region of interest" description="Disordered" evidence="1">
    <location>
        <begin position="67"/>
        <end position="86"/>
    </location>
</feature>
<comment type="caution">
    <text evidence="2">The sequence shown here is derived from an EMBL/GenBank/DDBJ whole genome shotgun (WGS) entry which is preliminary data.</text>
</comment>
<evidence type="ECO:0000256" key="1">
    <source>
        <dbReference type="SAM" id="MobiDB-lite"/>
    </source>
</evidence>
<evidence type="ECO:0000313" key="3">
    <source>
        <dbReference type="Proteomes" id="UP001243330"/>
    </source>
</evidence>
<dbReference type="Proteomes" id="UP001243330">
    <property type="component" value="Unassembled WGS sequence"/>
</dbReference>
<keyword evidence="3" id="KW-1185">Reference proteome</keyword>